<dbReference type="AlphaFoldDB" id="A0A0S4IWK4"/>
<dbReference type="OMA" id="TWSECAS"/>
<evidence type="ECO:0000256" key="1">
    <source>
        <dbReference type="SAM" id="Coils"/>
    </source>
</evidence>
<accession>A0A0S4IWK4</accession>
<feature type="signal peptide" evidence="3">
    <location>
        <begin position="1"/>
        <end position="17"/>
    </location>
</feature>
<reference evidence="5" key="1">
    <citation type="submission" date="2015-09" db="EMBL/GenBank/DDBJ databases">
        <authorList>
            <consortium name="Pathogen Informatics"/>
        </authorList>
    </citation>
    <scope>NUCLEOTIDE SEQUENCE [LARGE SCALE GENOMIC DNA]</scope>
    <source>
        <strain evidence="5">Lake Konstanz</strain>
    </source>
</reference>
<feature type="chain" id="PRO_5006621716" evidence="3">
    <location>
        <begin position="18"/>
        <end position="588"/>
    </location>
</feature>
<feature type="transmembrane region" description="Helical" evidence="2">
    <location>
        <begin position="260"/>
        <end position="280"/>
    </location>
</feature>
<feature type="transmembrane region" description="Helical" evidence="2">
    <location>
        <begin position="234"/>
        <end position="253"/>
    </location>
</feature>
<name>A0A0S4IWK4_BODSA</name>
<feature type="transmembrane region" description="Helical" evidence="2">
    <location>
        <begin position="123"/>
        <end position="146"/>
    </location>
</feature>
<evidence type="ECO:0000313" key="5">
    <source>
        <dbReference type="Proteomes" id="UP000051952"/>
    </source>
</evidence>
<evidence type="ECO:0000313" key="4">
    <source>
        <dbReference type="EMBL" id="CUG05793.1"/>
    </source>
</evidence>
<proteinExistence type="predicted"/>
<protein>
    <submittedName>
        <fullName evidence="4">Membrane-associated protein, putative</fullName>
    </submittedName>
</protein>
<organism evidence="4 5">
    <name type="scientific">Bodo saltans</name>
    <name type="common">Flagellated protozoan</name>
    <dbReference type="NCBI Taxonomy" id="75058"/>
    <lineage>
        <taxon>Eukaryota</taxon>
        <taxon>Discoba</taxon>
        <taxon>Euglenozoa</taxon>
        <taxon>Kinetoplastea</taxon>
        <taxon>Metakinetoplastina</taxon>
        <taxon>Eubodonida</taxon>
        <taxon>Bodonidae</taxon>
        <taxon>Bodo</taxon>
    </lineage>
</organism>
<keyword evidence="5" id="KW-1185">Reference proteome</keyword>
<dbReference type="Proteomes" id="UP000051952">
    <property type="component" value="Unassembled WGS sequence"/>
</dbReference>
<gene>
    <name evidence="4" type="ORF">BSAL_71320</name>
</gene>
<feature type="transmembrane region" description="Helical" evidence="2">
    <location>
        <begin position="54"/>
        <end position="78"/>
    </location>
</feature>
<dbReference type="EMBL" id="CYKH01000547">
    <property type="protein sequence ID" value="CUG05793.1"/>
    <property type="molecule type" value="Genomic_DNA"/>
</dbReference>
<sequence length="588" mass="64259">MNSKILLLALTFAAAQADSNFRNCFCFESDGTWCGADSSNHFWRESCKNWTLDALYWTIPAFVFWIGFLFFPFFFFAARMCCNCCGGRQPTEGCCCPSKPSVRVFDDGHEEPIPRRYTNRSIFCTKFFFCACFGLWIYYSVGIFVINHRVNDALNDVTSGISAQSTSINHLIDQTVNATQQLVANGAPFITASVVSDLQQAQSTYQSVDDDIQKILNNIRKAENQQQWGRYEDAFRVPSIALCILVPAFFMMLCNCHNAALTIGAGLMSFSAVLVVTLFIGHELVAQASTALCENYNDTLVPSVVNAAIWGKGCGEAGITNDMSSASESYFTEACKNGLADLCNNGFQCPTNAYQNLCEDASIIGESSIYGWQTLSQLLNETFESSYVTNDAGCNAQIGGSMCTISQCATYCSTAQYQQDSTLLVNFMNSYSDAMNVVVSDFYPAYANCTALSEALLSSDIHGVLCNDFSTQYTNISIQFLALSCLSIAAVILLILGAKRFKKMEKVEETGGRGSTFAYRVLLQNDQERAVMGSPLLGSGTNHNGYPSVSEPIVGLAMDSTATYGSLQQNAQALNRQQSETSMCTVAA</sequence>
<keyword evidence="2" id="KW-1133">Transmembrane helix</keyword>
<feature type="transmembrane region" description="Helical" evidence="2">
    <location>
        <begin position="476"/>
        <end position="496"/>
    </location>
</feature>
<keyword evidence="3" id="KW-0732">Signal</keyword>
<keyword evidence="1" id="KW-0175">Coiled coil</keyword>
<feature type="coiled-coil region" evidence="1">
    <location>
        <begin position="198"/>
        <end position="225"/>
    </location>
</feature>
<evidence type="ECO:0000256" key="3">
    <source>
        <dbReference type="SAM" id="SignalP"/>
    </source>
</evidence>
<keyword evidence="2" id="KW-0472">Membrane</keyword>
<evidence type="ECO:0000256" key="2">
    <source>
        <dbReference type="SAM" id="Phobius"/>
    </source>
</evidence>
<keyword evidence="2" id="KW-0812">Transmembrane</keyword>
<dbReference type="VEuPathDB" id="TriTrypDB:BSAL_71320"/>